<feature type="transmembrane region" description="Helical" evidence="5">
    <location>
        <begin position="7"/>
        <end position="27"/>
    </location>
</feature>
<dbReference type="EMBL" id="BEHY01000150">
    <property type="protein sequence ID" value="GBD10294.1"/>
    <property type="molecule type" value="Genomic_DNA"/>
</dbReference>
<feature type="transmembrane region" description="Helical" evidence="5">
    <location>
        <begin position="47"/>
        <end position="68"/>
    </location>
</feature>
<feature type="transmembrane region" description="Helical" evidence="5">
    <location>
        <begin position="75"/>
        <end position="93"/>
    </location>
</feature>
<feature type="transmembrane region" description="Helical" evidence="5">
    <location>
        <begin position="99"/>
        <end position="118"/>
    </location>
</feature>
<evidence type="ECO:0000256" key="3">
    <source>
        <dbReference type="ARBA" id="ARBA00022989"/>
    </source>
</evidence>
<keyword evidence="3 5" id="KW-1133">Transmembrane helix</keyword>
<organism evidence="6 7">
    <name type="scientific">Candidatus Thermoflexus japonica</name>
    <dbReference type="NCBI Taxonomy" id="2035417"/>
    <lineage>
        <taxon>Bacteria</taxon>
        <taxon>Bacillati</taxon>
        <taxon>Chloroflexota</taxon>
        <taxon>Thermoflexia</taxon>
        <taxon>Thermoflexales</taxon>
        <taxon>Thermoflexaceae</taxon>
        <taxon>Thermoflexus</taxon>
    </lineage>
</organism>
<evidence type="ECO:0000313" key="7">
    <source>
        <dbReference type="Proteomes" id="UP000236642"/>
    </source>
</evidence>
<dbReference type="InterPro" id="IPR032808">
    <property type="entry name" value="DoxX"/>
</dbReference>
<keyword evidence="4 5" id="KW-0472">Membrane</keyword>
<evidence type="ECO:0000256" key="5">
    <source>
        <dbReference type="SAM" id="Phobius"/>
    </source>
</evidence>
<evidence type="ECO:0008006" key="8">
    <source>
        <dbReference type="Google" id="ProtNLM"/>
    </source>
</evidence>
<dbReference type="Proteomes" id="UP000236642">
    <property type="component" value="Unassembled WGS sequence"/>
</dbReference>
<protein>
    <recommendedName>
        <fullName evidence="8">DoxX family protein</fullName>
    </recommendedName>
</protein>
<evidence type="ECO:0000256" key="2">
    <source>
        <dbReference type="ARBA" id="ARBA00022692"/>
    </source>
</evidence>
<evidence type="ECO:0000256" key="4">
    <source>
        <dbReference type="ARBA" id="ARBA00023136"/>
    </source>
</evidence>
<comment type="subcellular location">
    <subcellularLocation>
        <location evidence="1">Membrane</location>
        <topology evidence="1">Multi-pass membrane protein</topology>
    </subcellularLocation>
</comment>
<name>A0A2H5YA25_9CHLR</name>
<evidence type="ECO:0000256" key="1">
    <source>
        <dbReference type="ARBA" id="ARBA00004141"/>
    </source>
</evidence>
<proteinExistence type="predicted"/>
<sequence length="131" mass="14421">MIHGILWFLQVVLGVYFFITGIIHWIVPPGLPAPMAWMYELPRSLHQLSGTAEILAGIGLILPGVVRIQTRLTPLAALGLVFIMIGAAIWHLTRGELQNIFMNAALGGLSALIAYGRWKIAPLRDRSRGSR</sequence>
<accession>A0A2H5YA25</accession>
<keyword evidence="2 5" id="KW-0812">Transmembrane</keyword>
<dbReference type="GO" id="GO:0016020">
    <property type="term" value="C:membrane"/>
    <property type="evidence" value="ECO:0007669"/>
    <property type="project" value="UniProtKB-SubCell"/>
</dbReference>
<evidence type="ECO:0000313" key="6">
    <source>
        <dbReference type="EMBL" id="GBD10294.1"/>
    </source>
</evidence>
<dbReference type="Pfam" id="PF13564">
    <property type="entry name" value="DoxX_2"/>
    <property type="match status" value="1"/>
</dbReference>
<dbReference type="AlphaFoldDB" id="A0A2H5YA25"/>
<gene>
    <name evidence="6" type="ORF">HRbin22_02562</name>
</gene>
<comment type="caution">
    <text evidence="6">The sequence shown here is derived from an EMBL/GenBank/DDBJ whole genome shotgun (WGS) entry which is preliminary data.</text>
</comment>
<reference evidence="7" key="1">
    <citation type="submission" date="2017-09" db="EMBL/GenBank/DDBJ databases">
        <title>Metaegenomics of thermophilic ammonia-oxidizing enrichment culture.</title>
        <authorList>
            <person name="Kato S."/>
            <person name="Suzuki K."/>
        </authorList>
    </citation>
    <scope>NUCLEOTIDE SEQUENCE [LARGE SCALE GENOMIC DNA]</scope>
</reference>